<dbReference type="PIRSF" id="PIRSF006305">
    <property type="entry name" value="Maf"/>
    <property type="match status" value="1"/>
</dbReference>
<evidence type="ECO:0000313" key="5">
    <source>
        <dbReference type="EMBL" id="AJC91069.1"/>
    </source>
</evidence>
<dbReference type="PANTHER" id="PTHR43213:SF5">
    <property type="entry name" value="BIFUNCTIONAL DTTP_UTP PYROPHOSPHATASE_METHYLTRANSFERASE PROTEIN-RELATED"/>
    <property type="match status" value="1"/>
</dbReference>
<dbReference type="HOGENOM" id="CLU_040416_2_2_7"/>
<comment type="subcellular location">
    <subcellularLocation>
        <location evidence="4">Cytoplasm</location>
    </subcellularLocation>
</comment>
<gene>
    <name evidence="5" type="primary">maf</name>
    <name evidence="5" type="ORF">CSUB8521_1238</name>
</gene>
<comment type="function">
    <text evidence="4">Nucleoside triphosphate pyrophosphatase. May have a dual role in cell division arrest and in preventing the incorporation of modified nucleotides into cellular nucleic acids.</text>
</comment>
<evidence type="ECO:0000256" key="4">
    <source>
        <dbReference type="HAMAP-Rule" id="MF_00528"/>
    </source>
</evidence>
<comment type="catalytic activity">
    <reaction evidence="4">
        <text>a ribonucleoside 5'-triphosphate + H2O = a ribonucleoside 5'-phosphate + diphosphate + H(+)</text>
        <dbReference type="Rhea" id="RHEA:23996"/>
        <dbReference type="ChEBI" id="CHEBI:15377"/>
        <dbReference type="ChEBI" id="CHEBI:15378"/>
        <dbReference type="ChEBI" id="CHEBI:33019"/>
        <dbReference type="ChEBI" id="CHEBI:58043"/>
        <dbReference type="ChEBI" id="CHEBI:61557"/>
        <dbReference type="EC" id="3.6.1.9"/>
    </reaction>
</comment>
<comment type="caution">
    <text evidence="4">Lacks conserved residue(s) required for the propagation of feature annotation.</text>
</comment>
<comment type="similarity">
    <text evidence="4">Belongs to the Maf family.</text>
</comment>
<dbReference type="InterPro" id="IPR003697">
    <property type="entry name" value="Maf-like"/>
</dbReference>
<reference evidence="5 6" key="1">
    <citation type="journal article" date="2014" name="Genome Biol. Evol.">
        <title>Comparative Genomics of the Campylobacter lari Group.</title>
        <authorList>
            <person name="Miller W.G."/>
            <person name="Yee E."/>
            <person name="Chapman M.H."/>
            <person name="Smith T.P."/>
            <person name="Bono J.L."/>
            <person name="Huynh S."/>
            <person name="Parker C.T."/>
            <person name="Vandamme P."/>
            <person name="Luong K."/>
            <person name="Korlach J."/>
        </authorList>
    </citation>
    <scope>NUCLEOTIDE SEQUENCE [LARGE SCALE GENOMIC DNA]</scope>
    <source>
        <strain evidence="5 6">LMG 24374</strain>
    </source>
</reference>
<dbReference type="GO" id="GO:0047429">
    <property type="term" value="F:nucleoside triphosphate diphosphatase activity"/>
    <property type="evidence" value="ECO:0007669"/>
    <property type="project" value="UniProtKB-EC"/>
</dbReference>
<dbReference type="Pfam" id="PF02545">
    <property type="entry name" value="Maf"/>
    <property type="match status" value="1"/>
</dbReference>
<dbReference type="EC" id="3.6.1.9" evidence="4"/>
<organism evidence="5 6">
    <name type="scientific">Campylobacter subantarcticus LMG 24374</name>
    <dbReference type="NCBI Taxonomy" id="1388751"/>
    <lineage>
        <taxon>Bacteria</taxon>
        <taxon>Pseudomonadati</taxon>
        <taxon>Campylobacterota</taxon>
        <taxon>Epsilonproteobacteria</taxon>
        <taxon>Campylobacterales</taxon>
        <taxon>Campylobacteraceae</taxon>
        <taxon>Campylobacter</taxon>
    </lineage>
</organism>
<feature type="active site" description="Proton acceptor" evidence="4">
    <location>
        <position position="68"/>
    </location>
</feature>
<dbReference type="EMBL" id="CP007772">
    <property type="protein sequence ID" value="AJC91069.1"/>
    <property type="molecule type" value="Genomic_DNA"/>
</dbReference>
<keyword evidence="2 4" id="KW-0378">Hydrolase</keyword>
<sequence length="180" mass="20372">MLYLASSSPSRVALLKEANIAFEQIIVDYDESLVIKDNPNSYVQKTVLEKERQFFVKHLDLKNVLFADSIVCTQNTILTKAKNDNEAFNMLNLQSGKSISILSAMILILENKKIFNLSKCDLILDKFDPQDMQEYIDSKSYEGKAGAVMCEGFHKKYIKKIIGHQSTALGLNIELLKAFL</sequence>
<dbReference type="PANTHER" id="PTHR43213">
    <property type="entry name" value="BIFUNCTIONAL DTTP/UTP PYROPHOSPHATASE/METHYLTRANSFERASE PROTEIN-RELATED"/>
    <property type="match status" value="1"/>
</dbReference>
<evidence type="ECO:0000256" key="1">
    <source>
        <dbReference type="ARBA" id="ARBA00001968"/>
    </source>
</evidence>
<accession>A0A0A8HDU6</accession>
<evidence type="ECO:0000256" key="2">
    <source>
        <dbReference type="ARBA" id="ARBA00022801"/>
    </source>
</evidence>
<evidence type="ECO:0000256" key="3">
    <source>
        <dbReference type="ARBA" id="ARBA00023080"/>
    </source>
</evidence>
<keyword evidence="3 4" id="KW-0546">Nucleotide metabolism</keyword>
<dbReference type="GO" id="GO:0009117">
    <property type="term" value="P:nucleotide metabolic process"/>
    <property type="evidence" value="ECO:0007669"/>
    <property type="project" value="UniProtKB-KW"/>
</dbReference>
<dbReference type="NCBIfam" id="NF003141">
    <property type="entry name" value="PRK04056.1"/>
    <property type="match status" value="1"/>
</dbReference>
<dbReference type="NCBIfam" id="TIGR00172">
    <property type="entry name" value="maf"/>
    <property type="match status" value="1"/>
</dbReference>
<dbReference type="HAMAP" id="MF_00528">
    <property type="entry name" value="Maf"/>
    <property type="match status" value="1"/>
</dbReference>
<comment type="cofactor">
    <cofactor evidence="1 4">
        <name>a divalent metal cation</name>
        <dbReference type="ChEBI" id="CHEBI:60240"/>
    </cofactor>
</comment>
<comment type="catalytic activity">
    <reaction evidence="4">
        <text>a 2'-deoxyribonucleoside 5'-triphosphate + H2O = a 2'-deoxyribonucleoside 5'-phosphate + diphosphate + H(+)</text>
        <dbReference type="Rhea" id="RHEA:44644"/>
        <dbReference type="ChEBI" id="CHEBI:15377"/>
        <dbReference type="ChEBI" id="CHEBI:15378"/>
        <dbReference type="ChEBI" id="CHEBI:33019"/>
        <dbReference type="ChEBI" id="CHEBI:61560"/>
        <dbReference type="ChEBI" id="CHEBI:65317"/>
        <dbReference type="EC" id="3.6.1.9"/>
    </reaction>
</comment>
<dbReference type="SUPFAM" id="SSF52972">
    <property type="entry name" value="ITPase-like"/>
    <property type="match status" value="1"/>
</dbReference>
<dbReference type="Gene3D" id="3.90.950.10">
    <property type="match status" value="1"/>
</dbReference>
<dbReference type="Proteomes" id="UP000031135">
    <property type="component" value="Chromosome"/>
</dbReference>
<dbReference type="RefSeq" id="WP_039664263.1">
    <property type="nucleotide sequence ID" value="NZ_CP007772.1"/>
</dbReference>
<dbReference type="OrthoDB" id="5339137at2"/>
<dbReference type="GO" id="GO:0005737">
    <property type="term" value="C:cytoplasm"/>
    <property type="evidence" value="ECO:0007669"/>
    <property type="project" value="UniProtKB-SubCell"/>
</dbReference>
<keyword evidence="4" id="KW-0963">Cytoplasm</keyword>
<evidence type="ECO:0000313" key="6">
    <source>
        <dbReference type="Proteomes" id="UP000031135"/>
    </source>
</evidence>
<name>A0A0A8HDU6_9BACT</name>
<dbReference type="AlphaFoldDB" id="A0A0A8HDU6"/>
<protein>
    <recommendedName>
        <fullName evidence="4">Nucleoside triphosphate pyrophosphatase</fullName>
        <ecNumber evidence="4">3.6.1.9</ecNumber>
    </recommendedName>
    <alternativeName>
        <fullName evidence="4">Nucleotide pyrophosphatase</fullName>
        <shortName evidence="4">Nucleotide PPase</shortName>
    </alternativeName>
</protein>
<dbReference type="KEGG" id="csm:CSUB8521_1238"/>
<dbReference type="InterPro" id="IPR029001">
    <property type="entry name" value="ITPase-like_fam"/>
</dbReference>
<proteinExistence type="inferred from homology"/>